<feature type="compositionally biased region" description="Polar residues" evidence="1">
    <location>
        <begin position="316"/>
        <end position="325"/>
    </location>
</feature>
<evidence type="ECO:0000313" key="3">
    <source>
        <dbReference type="EMBL" id="KAA8916224.1"/>
    </source>
</evidence>
<dbReference type="EMBL" id="SWFS01000116">
    <property type="protein sequence ID" value="KAA8916224.1"/>
    <property type="molecule type" value="Genomic_DNA"/>
</dbReference>
<dbReference type="Proteomes" id="UP000761534">
    <property type="component" value="Unassembled WGS sequence"/>
</dbReference>
<organism evidence="3 4">
    <name type="scientific">Trichomonascus ciferrii</name>
    <dbReference type="NCBI Taxonomy" id="44093"/>
    <lineage>
        <taxon>Eukaryota</taxon>
        <taxon>Fungi</taxon>
        <taxon>Dikarya</taxon>
        <taxon>Ascomycota</taxon>
        <taxon>Saccharomycotina</taxon>
        <taxon>Dipodascomycetes</taxon>
        <taxon>Dipodascales</taxon>
        <taxon>Trichomonascaceae</taxon>
        <taxon>Trichomonascus</taxon>
        <taxon>Trichomonascus ciferrii complex</taxon>
    </lineage>
</organism>
<dbReference type="InterPro" id="IPR001012">
    <property type="entry name" value="UBX_dom"/>
</dbReference>
<dbReference type="SMART" id="SM00166">
    <property type="entry name" value="UBX"/>
    <property type="match status" value="1"/>
</dbReference>
<dbReference type="GO" id="GO:0005737">
    <property type="term" value="C:cytoplasm"/>
    <property type="evidence" value="ECO:0007669"/>
    <property type="project" value="TreeGrafter"/>
</dbReference>
<evidence type="ECO:0000259" key="2">
    <source>
        <dbReference type="PROSITE" id="PS50033"/>
    </source>
</evidence>
<dbReference type="InterPro" id="IPR029071">
    <property type="entry name" value="Ubiquitin-like_domsf"/>
</dbReference>
<dbReference type="OrthoDB" id="440781at2759"/>
<proteinExistence type="predicted"/>
<dbReference type="PANTHER" id="PTHR46467">
    <property type="entry name" value="TETHER CONTAINING UBX DOMAIN FOR GLUT4"/>
    <property type="match status" value="1"/>
</dbReference>
<feature type="region of interest" description="Disordered" evidence="1">
    <location>
        <begin position="77"/>
        <end position="124"/>
    </location>
</feature>
<comment type="caution">
    <text evidence="3">The sequence shown here is derived from an EMBL/GenBank/DDBJ whole genome shotgun (WGS) entry which is preliminary data.</text>
</comment>
<dbReference type="GO" id="GO:0005634">
    <property type="term" value="C:nucleus"/>
    <property type="evidence" value="ECO:0007669"/>
    <property type="project" value="TreeGrafter"/>
</dbReference>
<dbReference type="Gene3D" id="3.10.20.90">
    <property type="entry name" value="Phosphatidylinositol 3-kinase Catalytic Subunit, Chain A, domain 1"/>
    <property type="match status" value="1"/>
</dbReference>
<dbReference type="Pfam" id="PF00789">
    <property type="entry name" value="UBX"/>
    <property type="match status" value="1"/>
</dbReference>
<dbReference type="PROSITE" id="PS50033">
    <property type="entry name" value="UBX"/>
    <property type="match status" value="1"/>
</dbReference>
<gene>
    <name evidence="3" type="ORF">TRICI_001621</name>
</gene>
<feature type="domain" description="UBX" evidence="2">
    <location>
        <begin position="186"/>
        <end position="252"/>
    </location>
</feature>
<feature type="region of interest" description="Disordered" evidence="1">
    <location>
        <begin position="295"/>
        <end position="343"/>
    </location>
</feature>
<dbReference type="AlphaFoldDB" id="A0A642VCH6"/>
<name>A0A642VCH6_9ASCO</name>
<dbReference type="PANTHER" id="PTHR46467:SF1">
    <property type="entry name" value="TETHER CONTAINING UBX DOMAIN FOR GLUT4"/>
    <property type="match status" value="1"/>
</dbReference>
<dbReference type="SUPFAM" id="SSF54236">
    <property type="entry name" value="Ubiquitin-like"/>
    <property type="match status" value="1"/>
</dbReference>
<protein>
    <recommendedName>
        <fullName evidence="2">UBX domain-containing protein</fullName>
    </recommendedName>
</protein>
<feature type="compositionally biased region" description="Low complexity" evidence="1">
    <location>
        <begin position="92"/>
        <end position="101"/>
    </location>
</feature>
<evidence type="ECO:0000313" key="4">
    <source>
        <dbReference type="Proteomes" id="UP000761534"/>
    </source>
</evidence>
<dbReference type="GO" id="GO:0012506">
    <property type="term" value="C:vesicle membrane"/>
    <property type="evidence" value="ECO:0007669"/>
    <property type="project" value="TreeGrafter"/>
</dbReference>
<sequence length="343" mass="38133">MSRMNITQRSVDKGSVKVYEMPQIQLFNTILTKLEELDQPLENVGLTSGNSLMRIRFESAAMSLEKALEIQQAFATPDIPPAQSSLPKEESSSQTESAATTPPTPAENGAHPSETRAEPSVSRKVQAYLPAEGTREIPDDAPGEEMSPAQFRKYRSQLSSLSGSDKKDSPLMTAAMREQKAAQRLPKVTECAVRVRLPDQTQVEGKFQPNEPVSELYRFVKSVLRNPDLPFLLFMFPPRRVLGDPTSTLANDCNFGSRELVYLEWDVGAGTEYTADSFPRTNILNDSALQTAKPITEDESIKIDQMQPLSDEAKEQPQQPSTTSSEKQKPANGKPKWFKLGRR</sequence>
<dbReference type="GO" id="GO:0006886">
    <property type="term" value="P:intracellular protein transport"/>
    <property type="evidence" value="ECO:0007669"/>
    <property type="project" value="TreeGrafter"/>
</dbReference>
<evidence type="ECO:0000256" key="1">
    <source>
        <dbReference type="SAM" id="MobiDB-lite"/>
    </source>
</evidence>
<keyword evidence="4" id="KW-1185">Reference proteome</keyword>
<dbReference type="VEuPathDB" id="FungiDB:TRICI_001621"/>
<reference evidence="3" key="1">
    <citation type="journal article" date="2019" name="G3 (Bethesda)">
        <title>Genome Assemblies of Two Rare Opportunistic Yeast Pathogens: Diutina rugosa (syn. Candida rugosa) and Trichomonascus ciferrii (syn. Candida ciferrii).</title>
        <authorList>
            <person name="Mixao V."/>
            <person name="Saus E."/>
            <person name="Hansen A.P."/>
            <person name="Lass-Florl C."/>
            <person name="Gabaldon T."/>
        </authorList>
    </citation>
    <scope>NUCLEOTIDE SEQUENCE</scope>
    <source>
        <strain evidence="3">CBS 4856</strain>
    </source>
</reference>
<accession>A0A642VCH6</accession>